<accession>A0A9R1VPR7</accession>
<dbReference type="EMBL" id="NBSK02000004">
    <property type="protein sequence ID" value="KAJ0208725.1"/>
    <property type="molecule type" value="Genomic_DNA"/>
</dbReference>
<protein>
    <submittedName>
        <fullName evidence="1">Uncharacterized protein</fullName>
    </submittedName>
</protein>
<evidence type="ECO:0000313" key="2">
    <source>
        <dbReference type="Proteomes" id="UP000235145"/>
    </source>
</evidence>
<dbReference type="Proteomes" id="UP000235145">
    <property type="component" value="Unassembled WGS sequence"/>
</dbReference>
<gene>
    <name evidence="1" type="ORF">LSAT_V11C400179780</name>
</gene>
<proteinExistence type="predicted"/>
<dbReference type="AlphaFoldDB" id="A0A9R1VPR7"/>
<reference evidence="1 2" key="1">
    <citation type="journal article" date="2017" name="Nat. Commun.">
        <title>Genome assembly with in vitro proximity ligation data and whole-genome triplication in lettuce.</title>
        <authorList>
            <person name="Reyes-Chin-Wo S."/>
            <person name="Wang Z."/>
            <person name="Yang X."/>
            <person name="Kozik A."/>
            <person name="Arikit S."/>
            <person name="Song C."/>
            <person name="Xia L."/>
            <person name="Froenicke L."/>
            <person name="Lavelle D.O."/>
            <person name="Truco M.J."/>
            <person name="Xia R."/>
            <person name="Zhu S."/>
            <person name="Xu C."/>
            <person name="Xu H."/>
            <person name="Xu X."/>
            <person name="Cox K."/>
            <person name="Korf I."/>
            <person name="Meyers B.C."/>
            <person name="Michelmore R.W."/>
        </authorList>
    </citation>
    <scope>NUCLEOTIDE SEQUENCE [LARGE SCALE GENOMIC DNA]</scope>
    <source>
        <strain evidence="2">cv. Salinas</strain>
        <tissue evidence="1">Seedlings</tissue>
    </source>
</reference>
<comment type="caution">
    <text evidence="1">The sequence shown here is derived from an EMBL/GenBank/DDBJ whole genome shotgun (WGS) entry which is preliminary data.</text>
</comment>
<organism evidence="1 2">
    <name type="scientific">Lactuca sativa</name>
    <name type="common">Garden lettuce</name>
    <dbReference type="NCBI Taxonomy" id="4236"/>
    <lineage>
        <taxon>Eukaryota</taxon>
        <taxon>Viridiplantae</taxon>
        <taxon>Streptophyta</taxon>
        <taxon>Embryophyta</taxon>
        <taxon>Tracheophyta</taxon>
        <taxon>Spermatophyta</taxon>
        <taxon>Magnoliopsida</taxon>
        <taxon>eudicotyledons</taxon>
        <taxon>Gunneridae</taxon>
        <taxon>Pentapetalae</taxon>
        <taxon>asterids</taxon>
        <taxon>campanulids</taxon>
        <taxon>Asterales</taxon>
        <taxon>Asteraceae</taxon>
        <taxon>Cichorioideae</taxon>
        <taxon>Cichorieae</taxon>
        <taxon>Lactucinae</taxon>
        <taxon>Lactuca</taxon>
    </lineage>
</organism>
<keyword evidence="2" id="KW-1185">Reference proteome</keyword>
<evidence type="ECO:0000313" key="1">
    <source>
        <dbReference type="EMBL" id="KAJ0208725.1"/>
    </source>
</evidence>
<name>A0A9R1VPR7_LACSA</name>
<sequence>MEVTRGTEGSVHHFSLADLPNLNPHDWILLNNILLSNPQEYQPIIDHVKRMLVCYIHEVAKMDQEITSAIHKRPTIKLMGRAGNVNSMIKGKIDSKYHTIMFLRGEGQKCMFALVDKHLFSTSCLEHILEIIQRCDQNTAADKKLFVDMLRSHLWPATNYTPTLPHVRRTMLGRPATKKKKDAIENHTQTQNKCKQQVKVSKAMKIQQCSLHKTEGQNKRVCTLTRPPKIKARRQKNRVVNDDWEAVNEVHVQQHYDEVKLTPLEKMENLVKFMCNNKRIKETPITTLLKKIRRKKSERIIKLKLGKIVGDVDAHGNSVAKPLTLE</sequence>